<dbReference type="GO" id="GO:0000166">
    <property type="term" value="F:nucleotide binding"/>
    <property type="evidence" value="ECO:0007669"/>
    <property type="project" value="InterPro"/>
</dbReference>
<protein>
    <recommendedName>
        <fullName evidence="5">Oxidoreductase</fullName>
    </recommendedName>
</protein>
<dbReference type="InterPro" id="IPR052515">
    <property type="entry name" value="Gfo/Idh/MocA_Oxidoreductase"/>
</dbReference>
<dbReference type="RefSeq" id="WP_095133880.1">
    <property type="nucleotide sequence ID" value="NZ_NIBG01000009.1"/>
</dbReference>
<name>A0A267MK36_9FIRM</name>
<keyword evidence="4" id="KW-1185">Reference proteome</keyword>
<dbReference type="SUPFAM" id="SSF51735">
    <property type="entry name" value="NAD(P)-binding Rossmann-fold domains"/>
    <property type="match status" value="1"/>
</dbReference>
<feature type="domain" description="GFO/IDH/MocA-like oxidoreductase" evidence="2">
    <location>
        <begin position="128"/>
        <end position="247"/>
    </location>
</feature>
<comment type="caution">
    <text evidence="3">The sequence shown here is derived from an EMBL/GenBank/DDBJ whole genome shotgun (WGS) entry which is preliminary data.</text>
</comment>
<dbReference type="EMBL" id="NIBG01000009">
    <property type="protein sequence ID" value="PAB59150.1"/>
    <property type="molecule type" value="Genomic_DNA"/>
</dbReference>
<dbReference type="SUPFAM" id="SSF55347">
    <property type="entry name" value="Glyceraldehyde-3-phosphate dehydrogenase-like, C-terminal domain"/>
    <property type="match status" value="1"/>
</dbReference>
<gene>
    <name evidence="3" type="ORF">CCE28_11570</name>
</gene>
<evidence type="ECO:0008006" key="5">
    <source>
        <dbReference type="Google" id="ProtNLM"/>
    </source>
</evidence>
<dbReference type="PANTHER" id="PTHR43249:SF1">
    <property type="entry name" value="D-GLUCOSIDE 3-DEHYDROGENASE"/>
    <property type="match status" value="1"/>
</dbReference>
<reference evidence="3 4" key="1">
    <citation type="submission" date="2017-06" db="EMBL/GenBank/DDBJ databases">
        <title>Draft genome sequence of anaerobic fermentative bacterium Anaeromicrobium sediminis DY2726D isolated from West Pacific Ocean sediments.</title>
        <authorList>
            <person name="Zeng X."/>
        </authorList>
    </citation>
    <scope>NUCLEOTIDE SEQUENCE [LARGE SCALE GENOMIC DNA]</scope>
    <source>
        <strain evidence="3 4">DY2726D</strain>
    </source>
</reference>
<evidence type="ECO:0000313" key="4">
    <source>
        <dbReference type="Proteomes" id="UP000216024"/>
    </source>
</evidence>
<dbReference type="InterPro" id="IPR036291">
    <property type="entry name" value="NAD(P)-bd_dom_sf"/>
</dbReference>
<proteinExistence type="predicted"/>
<dbReference type="Gene3D" id="3.30.360.10">
    <property type="entry name" value="Dihydrodipicolinate Reductase, domain 2"/>
    <property type="match status" value="1"/>
</dbReference>
<dbReference type="PANTHER" id="PTHR43249">
    <property type="entry name" value="UDP-N-ACETYL-2-AMINO-2-DEOXY-D-GLUCURONATE OXIDASE"/>
    <property type="match status" value="1"/>
</dbReference>
<dbReference type="Pfam" id="PF22725">
    <property type="entry name" value="GFO_IDH_MocA_C3"/>
    <property type="match status" value="1"/>
</dbReference>
<sequence length="334" mass="38380">MILKTAIIGMGKMGRIRKKELDLHPGFEVVAICDVNESVRKDFPNIQFHKNWEDALNTNLDVVIVCTFNNIIPDIVCSALEKGLHVFSEKPPGRSIDDVKRMIEAEKKAKNQIIKFGFNHRFHYAIMETKSIIDSGRYGKILWARGIYGKSGGENFESSWRSNRKLVGGGILLDQGIHMLDLLRYFLGDFSEVKSFVENCYWKNIELEDNVFALLKTSDNKFAMLHSSATHWKHKFSLDIFLENGYICVNGILSSTRSYGEESITFAKKQFESEVNAIGKPREETIYFDKDDSWRLEIEEFYDCIIGEKRLTSGTTKDALKAMELIDKLYKVEK</sequence>
<feature type="domain" description="Gfo/Idh/MocA-like oxidoreductase N-terminal" evidence="1">
    <location>
        <begin position="4"/>
        <end position="113"/>
    </location>
</feature>
<evidence type="ECO:0000259" key="1">
    <source>
        <dbReference type="Pfam" id="PF01408"/>
    </source>
</evidence>
<dbReference type="Gene3D" id="3.40.50.720">
    <property type="entry name" value="NAD(P)-binding Rossmann-like Domain"/>
    <property type="match status" value="1"/>
</dbReference>
<organism evidence="3 4">
    <name type="scientific">Anaeromicrobium sediminis</name>
    <dbReference type="NCBI Taxonomy" id="1478221"/>
    <lineage>
        <taxon>Bacteria</taxon>
        <taxon>Bacillati</taxon>
        <taxon>Bacillota</taxon>
        <taxon>Clostridia</taxon>
        <taxon>Peptostreptococcales</taxon>
        <taxon>Thermotaleaceae</taxon>
        <taxon>Anaeromicrobium</taxon>
    </lineage>
</organism>
<dbReference type="InterPro" id="IPR055170">
    <property type="entry name" value="GFO_IDH_MocA-like_dom"/>
</dbReference>
<evidence type="ECO:0000259" key="2">
    <source>
        <dbReference type="Pfam" id="PF22725"/>
    </source>
</evidence>
<dbReference type="OrthoDB" id="9815825at2"/>
<dbReference type="Pfam" id="PF01408">
    <property type="entry name" value="GFO_IDH_MocA"/>
    <property type="match status" value="1"/>
</dbReference>
<dbReference type="Proteomes" id="UP000216024">
    <property type="component" value="Unassembled WGS sequence"/>
</dbReference>
<dbReference type="InterPro" id="IPR000683">
    <property type="entry name" value="Gfo/Idh/MocA-like_OxRdtase_N"/>
</dbReference>
<evidence type="ECO:0000313" key="3">
    <source>
        <dbReference type="EMBL" id="PAB59150.1"/>
    </source>
</evidence>
<accession>A0A267MK36</accession>
<dbReference type="AlphaFoldDB" id="A0A267MK36"/>